<dbReference type="PROSITE" id="PS50013">
    <property type="entry name" value="CHROMO_2"/>
    <property type="match status" value="2"/>
</dbReference>
<evidence type="ECO:0000256" key="4">
    <source>
        <dbReference type="ARBA" id="ARBA00022737"/>
    </source>
</evidence>
<dbReference type="Pfam" id="PF01393">
    <property type="entry name" value="Chromo_shadow"/>
    <property type="match status" value="1"/>
</dbReference>
<feature type="compositionally biased region" description="Basic and acidic residues" evidence="6">
    <location>
        <begin position="158"/>
        <end position="167"/>
    </location>
</feature>
<sequence>MDGAKKVERVESKRVVGNLTEYFIKWKGLPSSKNTWESEKELNCPDLLARFEESQKKNVVAKKRKQSSSKTPEKKGTSGFDRGLEPLKILGASDLDGKLIFLVNWKGSNNADFVTAEQANQLCPQLVIKFYEERIAWTSVEDGGCSTNDPSDNNNPNKEVKSQKISE</sequence>
<feature type="domain" description="Chromo" evidence="7">
    <location>
        <begin position="5"/>
        <end position="63"/>
    </location>
</feature>
<dbReference type="EMBL" id="KC660100">
    <property type="protein sequence ID" value="AGG11738.1"/>
    <property type="molecule type" value="Genomic_DNA"/>
</dbReference>
<dbReference type="InterPro" id="IPR016197">
    <property type="entry name" value="Chromo-like_dom_sf"/>
</dbReference>
<dbReference type="SMART" id="SM00300">
    <property type="entry name" value="ChSh"/>
    <property type="match status" value="1"/>
</dbReference>
<feature type="compositionally biased region" description="Low complexity" evidence="6">
    <location>
        <begin position="146"/>
        <end position="157"/>
    </location>
</feature>
<dbReference type="InterPro" id="IPR051219">
    <property type="entry name" value="Heterochromatin_chromo-domain"/>
</dbReference>
<dbReference type="CDD" id="cd00034">
    <property type="entry name" value="CSD"/>
    <property type="match status" value="1"/>
</dbReference>
<dbReference type="SMART" id="SM00298">
    <property type="entry name" value="CHROMO"/>
    <property type="match status" value="2"/>
</dbReference>
<dbReference type="PANTHER" id="PTHR22812">
    <property type="entry name" value="CHROMOBOX PROTEIN"/>
    <property type="match status" value="1"/>
</dbReference>
<feature type="region of interest" description="Disordered" evidence="6">
    <location>
        <begin position="142"/>
        <end position="167"/>
    </location>
</feature>
<dbReference type="SUPFAM" id="SSF54160">
    <property type="entry name" value="Chromo domain-like"/>
    <property type="match status" value="2"/>
</dbReference>
<gene>
    <name evidence="8" type="primary">HP6</name>
</gene>
<dbReference type="AlphaFoldDB" id="R9QZE9"/>
<dbReference type="Pfam" id="PF00385">
    <property type="entry name" value="Chromo"/>
    <property type="match status" value="1"/>
</dbReference>
<evidence type="ECO:0000256" key="6">
    <source>
        <dbReference type="SAM" id="MobiDB-lite"/>
    </source>
</evidence>
<dbReference type="PROSITE" id="PS00598">
    <property type="entry name" value="CHROMO_1"/>
    <property type="match status" value="1"/>
</dbReference>
<proteinExistence type="predicted"/>
<evidence type="ECO:0000256" key="2">
    <source>
        <dbReference type="ARBA" id="ARBA00004286"/>
    </source>
</evidence>
<keyword evidence="3" id="KW-0158">Chromosome</keyword>
<dbReference type="Gene3D" id="2.40.50.40">
    <property type="match status" value="2"/>
</dbReference>
<feature type="domain" description="Chromo" evidence="7">
    <location>
        <begin position="84"/>
        <end position="142"/>
    </location>
</feature>
<evidence type="ECO:0000313" key="8">
    <source>
        <dbReference type="EMBL" id="AGG11738.1"/>
    </source>
</evidence>
<dbReference type="GO" id="GO:0005634">
    <property type="term" value="C:nucleus"/>
    <property type="evidence" value="ECO:0007669"/>
    <property type="project" value="UniProtKB-SubCell"/>
</dbReference>
<accession>R9QZE9</accession>
<dbReference type="InterPro" id="IPR008251">
    <property type="entry name" value="Chromo_shadow_dom"/>
</dbReference>
<evidence type="ECO:0000256" key="3">
    <source>
        <dbReference type="ARBA" id="ARBA00022454"/>
    </source>
</evidence>
<protein>
    <submittedName>
        <fullName evidence="8">Umbrea</fullName>
    </submittedName>
</protein>
<dbReference type="GO" id="GO:0000792">
    <property type="term" value="C:heterochromatin"/>
    <property type="evidence" value="ECO:0007669"/>
    <property type="project" value="UniProtKB-ARBA"/>
</dbReference>
<dbReference type="InterPro" id="IPR023780">
    <property type="entry name" value="Chromo_domain"/>
</dbReference>
<organism evidence="8">
    <name type="scientific">Drosophila ficusphila</name>
    <name type="common">Fruit fly</name>
    <dbReference type="NCBI Taxonomy" id="30025"/>
    <lineage>
        <taxon>Eukaryota</taxon>
        <taxon>Metazoa</taxon>
        <taxon>Ecdysozoa</taxon>
        <taxon>Arthropoda</taxon>
        <taxon>Hexapoda</taxon>
        <taxon>Insecta</taxon>
        <taxon>Pterygota</taxon>
        <taxon>Neoptera</taxon>
        <taxon>Endopterygota</taxon>
        <taxon>Diptera</taxon>
        <taxon>Brachycera</taxon>
        <taxon>Muscomorpha</taxon>
        <taxon>Ephydroidea</taxon>
        <taxon>Drosophilidae</taxon>
        <taxon>Drosophila</taxon>
        <taxon>Sophophora</taxon>
    </lineage>
</organism>
<keyword evidence="5" id="KW-0539">Nucleus</keyword>
<evidence type="ECO:0000256" key="1">
    <source>
        <dbReference type="ARBA" id="ARBA00004123"/>
    </source>
</evidence>
<keyword evidence="4" id="KW-0677">Repeat</keyword>
<evidence type="ECO:0000256" key="5">
    <source>
        <dbReference type="ARBA" id="ARBA00023242"/>
    </source>
</evidence>
<dbReference type="InterPro" id="IPR000953">
    <property type="entry name" value="Chromo/chromo_shadow_dom"/>
</dbReference>
<dbReference type="OrthoDB" id="433924at2759"/>
<comment type="subcellular location">
    <subcellularLocation>
        <location evidence="2">Chromosome</location>
    </subcellularLocation>
    <subcellularLocation>
        <location evidence="1">Nucleus</location>
    </subcellularLocation>
</comment>
<dbReference type="FunFam" id="2.40.50.40:FF:000031">
    <property type="entry name" value="Heterochromatin protein 1"/>
    <property type="match status" value="1"/>
</dbReference>
<evidence type="ECO:0000259" key="7">
    <source>
        <dbReference type="PROSITE" id="PS50013"/>
    </source>
</evidence>
<feature type="region of interest" description="Disordered" evidence="6">
    <location>
        <begin position="56"/>
        <end position="84"/>
    </location>
</feature>
<reference evidence="8" key="1">
    <citation type="journal article" date="2013" name="Science">
        <title>Stepwise evolution of essential centromere function in a Drosophila neogene.</title>
        <authorList>
            <person name="Ross B.D."/>
            <person name="Rosin L."/>
            <person name="Thomae A.W."/>
            <person name="Hiatt M.A."/>
            <person name="Vermaak D."/>
            <person name="de la Cruz A.F."/>
            <person name="Imhof A."/>
            <person name="Mellone B.G."/>
            <person name="Malik H.S."/>
        </authorList>
    </citation>
    <scope>NUCLEOTIDE SEQUENCE</scope>
</reference>
<name>R9QZE9_DROFC</name>
<dbReference type="InterPro" id="IPR023779">
    <property type="entry name" value="Chromodomain_CS"/>
</dbReference>